<accession>A0A6J4SZ78</accession>
<evidence type="ECO:0000313" key="2">
    <source>
        <dbReference type="EMBL" id="CAA9509647.1"/>
    </source>
</evidence>
<evidence type="ECO:0008006" key="3">
    <source>
        <dbReference type="Google" id="ProtNLM"/>
    </source>
</evidence>
<dbReference type="Pfam" id="PF07332">
    <property type="entry name" value="Phage_holin_3_6"/>
    <property type="match status" value="1"/>
</dbReference>
<name>A0A6J4SZ78_9SPHN</name>
<keyword evidence="1" id="KW-0812">Transmembrane</keyword>
<reference evidence="2" key="1">
    <citation type="submission" date="2020-02" db="EMBL/GenBank/DDBJ databases">
        <authorList>
            <person name="Meier V. D."/>
        </authorList>
    </citation>
    <scope>NUCLEOTIDE SEQUENCE</scope>
    <source>
        <strain evidence="2">AVDCRST_MAG44</strain>
    </source>
</reference>
<keyword evidence="1" id="KW-0472">Membrane</keyword>
<evidence type="ECO:0000256" key="1">
    <source>
        <dbReference type="SAM" id="Phobius"/>
    </source>
</evidence>
<feature type="transmembrane region" description="Helical" evidence="1">
    <location>
        <begin position="81"/>
        <end position="108"/>
    </location>
</feature>
<gene>
    <name evidence="2" type="ORF">AVDCRST_MAG44-1295</name>
</gene>
<dbReference type="InterPro" id="IPR009937">
    <property type="entry name" value="Phage_holin_3_6"/>
</dbReference>
<sequence>MLKPGEHLQRSPPERPVGELVHQLVVEGKAYAKAEIGLVKAIASAKGKALALPAGLLGAAFFFVQAAITILAVGVFAMLQWAIGTILAGFVTFLIFAAIAGGLVWYALKRLRQDL</sequence>
<dbReference type="EMBL" id="CADCVY010000088">
    <property type="protein sequence ID" value="CAA9509647.1"/>
    <property type="molecule type" value="Genomic_DNA"/>
</dbReference>
<protein>
    <recommendedName>
        <fullName evidence="3">Phage holin family protein</fullName>
    </recommendedName>
</protein>
<dbReference type="AlphaFoldDB" id="A0A6J4SZ78"/>
<organism evidence="2">
    <name type="scientific">uncultured Sphingomonas sp</name>
    <dbReference type="NCBI Taxonomy" id="158754"/>
    <lineage>
        <taxon>Bacteria</taxon>
        <taxon>Pseudomonadati</taxon>
        <taxon>Pseudomonadota</taxon>
        <taxon>Alphaproteobacteria</taxon>
        <taxon>Sphingomonadales</taxon>
        <taxon>Sphingomonadaceae</taxon>
        <taxon>Sphingomonas</taxon>
        <taxon>environmental samples</taxon>
    </lineage>
</organism>
<feature type="transmembrane region" description="Helical" evidence="1">
    <location>
        <begin position="50"/>
        <end position="75"/>
    </location>
</feature>
<proteinExistence type="predicted"/>
<keyword evidence="1" id="KW-1133">Transmembrane helix</keyword>